<proteinExistence type="predicted"/>
<reference evidence="1 2" key="1">
    <citation type="journal article" date="2011" name="Appl. Environ. Microbiol.">
        <title>Genome signatures of Escherichia coli O157:H7 isolates from the bovine host reservoir.</title>
        <authorList>
            <person name="Eppinger M."/>
            <person name="Mammel M.K."/>
            <person name="Leclerc J.E."/>
            <person name="Ravel J."/>
            <person name="Cebula T.A."/>
        </authorList>
    </citation>
    <scope>NUCLEOTIDE SEQUENCE [LARGE SCALE GENOMIC DNA]</scope>
    <source>
        <strain evidence="1 2">EC869</strain>
    </source>
</reference>
<dbReference type="Proteomes" id="UP000004641">
    <property type="component" value="Unassembled WGS sequence"/>
</dbReference>
<name>A0A0H3PVM0_ECO5C</name>
<evidence type="ECO:0000313" key="2">
    <source>
        <dbReference type="Proteomes" id="UP000004641"/>
    </source>
</evidence>
<sequence>MDNYGGHMYAVVLPNFRTLYQYNGKHITPVHQLRIMNGD</sequence>
<organism evidence="1 2">
    <name type="scientific">Escherichia coli O157:H7 (strain EC869)</name>
    <dbReference type="NCBI Taxonomy" id="478008"/>
    <lineage>
        <taxon>Bacteria</taxon>
        <taxon>Pseudomonadati</taxon>
        <taxon>Pseudomonadota</taxon>
        <taxon>Gammaproteobacteria</taxon>
        <taxon>Enterobacterales</taxon>
        <taxon>Enterobacteriaceae</taxon>
        <taxon>Escherichia</taxon>
    </lineage>
</organism>
<accession>A0A0H3PVM0</accession>
<dbReference type="EMBL" id="ABHU01000001">
    <property type="protein sequence ID" value="EDU93373.1"/>
    <property type="molecule type" value="Genomic_DNA"/>
</dbReference>
<dbReference type="BioCyc" id="ECOL478008-HMP:G76-487186-MONOMER"/>
<dbReference type="AlphaFoldDB" id="A0A0H3PVM0"/>
<comment type="caution">
    <text evidence="1">The sequence shown here is derived from an EMBL/GenBank/DDBJ whole genome shotgun (WGS) entry which is preliminary data.</text>
</comment>
<evidence type="ECO:0000313" key="1">
    <source>
        <dbReference type="EMBL" id="EDU93373.1"/>
    </source>
</evidence>
<protein>
    <submittedName>
        <fullName evidence="1">Uncharacterized protein</fullName>
    </submittedName>
</protein>
<gene>
    <name evidence="1" type="ORF">ECH7EC869_5285</name>
</gene>